<protein>
    <submittedName>
        <fullName evidence="1">Uncharacterized protein</fullName>
    </submittedName>
</protein>
<comment type="caution">
    <text evidence="1">The sequence shown here is derived from an EMBL/GenBank/DDBJ whole genome shotgun (WGS) entry which is preliminary data.</text>
</comment>
<sequence>MYHWVAEVRQDAQLAGTLLVRRASGQVSFFTMGLQQEPLLSVATCTAALGAMGPPLPAGG</sequence>
<gene>
    <name evidence="1" type="ORF">HaLaN_11077</name>
</gene>
<reference evidence="1 2" key="1">
    <citation type="submission" date="2020-02" db="EMBL/GenBank/DDBJ databases">
        <title>Draft genome sequence of Haematococcus lacustris strain NIES-144.</title>
        <authorList>
            <person name="Morimoto D."/>
            <person name="Nakagawa S."/>
            <person name="Yoshida T."/>
            <person name="Sawayama S."/>
        </authorList>
    </citation>
    <scope>NUCLEOTIDE SEQUENCE [LARGE SCALE GENOMIC DNA]</scope>
    <source>
        <strain evidence="1 2">NIES-144</strain>
    </source>
</reference>
<organism evidence="1 2">
    <name type="scientific">Haematococcus lacustris</name>
    <name type="common">Green alga</name>
    <name type="synonym">Haematococcus pluvialis</name>
    <dbReference type="NCBI Taxonomy" id="44745"/>
    <lineage>
        <taxon>Eukaryota</taxon>
        <taxon>Viridiplantae</taxon>
        <taxon>Chlorophyta</taxon>
        <taxon>core chlorophytes</taxon>
        <taxon>Chlorophyceae</taxon>
        <taxon>CS clade</taxon>
        <taxon>Chlamydomonadales</taxon>
        <taxon>Haematococcaceae</taxon>
        <taxon>Haematococcus</taxon>
    </lineage>
</organism>
<name>A0A699Z0B1_HAELA</name>
<dbReference type="Proteomes" id="UP000485058">
    <property type="component" value="Unassembled WGS sequence"/>
</dbReference>
<proteinExistence type="predicted"/>
<dbReference type="AlphaFoldDB" id="A0A699Z0B1"/>
<keyword evidence="2" id="KW-1185">Reference proteome</keyword>
<accession>A0A699Z0B1</accession>
<evidence type="ECO:0000313" key="2">
    <source>
        <dbReference type="Proteomes" id="UP000485058"/>
    </source>
</evidence>
<dbReference type="EMBL" id="BLLF01000785">
    <property type="protein sequence ID" value="GFH14935.1"/>
    <property type="molecule type" value="Genomic_DNA"/>
</dbReference>
<evidence type="ECO:0000313" key="1">
    <source>
        <dbReference type="EMBL" id="GFH14935.1"/>
    </source>
</evidence>